<evidence type="ECO:0000313" key="8">
    <source>
        <dbReference type="Proteomes" id="UP000631694"/>
    </source>
</evidence>
<dbReference type="HAMAP" id="MF_00081">
    <property type="entry name" value="HrcA"/>
    <property type="match status" value="1"/>
</dbReference>
<name>A0A931I0A3_9HYPH</name>
<evidence type="ECO:0000256" key="4">
    <source>
        <dbReference type="ARBA" id="ARBA00023163"/>
    </source>
</evidence>
<dbReference type="InterPro" id="IPR036390">
    <property type="entry name" value="WH_DNA-bd_sf"/>
</dbReference>
<dbReference type="InterPro" id="IPR023120">
    <property type="entry name" value="WHTH_transcript_rep_HrcA_IDD"/>
</dbReference>
<dbReference type="Proteomes" id="UP000631694">
    <property type="component" value="Unassembled WGS sequence"/>
</dbReference>
<dbReference type="Pfam" id="PF01628">
    <property type="entry name" value="HrcA"/>
    <property type="match status" value="1"/>
</dbReference>
<dbReference type="NCBIfam" id="TIGR00331">
    <property type="entry name" value="hrcA"/>
    <property type="match status" value="1"/>
</dbReference>
<sequence>MLRDLDERSREIFKRIVESYLDTGEPVGSRNLARILPMALSPASVRNVMADLERAGLIFSPHTSAGRLPTDRGLRFFVDALLEVGDLTRDERSSIEAQVRAAGSGKSIESVLTEASQLLSGLSRGAGVVLTSKTDMLLKHIEFVRIEPTRGLVVLVGENGMVENRLIDLPAGLPPAALVEAGNYLNALIRGRTLADVRGELERRMAEQRAELDALTQAVVEDGLASWSAAGGGRPETLIVRGRANLLEDLKALDELERVRLLFEDLETNKDLIQLLGLADAGDGVRIFIGSENKLFSMSGSSLVLSPYRDAEQRVVGVLGVIGPTRLNYARIVPMVDYTAKVVGRLIG</sequence>
<evidence type="ECO:0000256" key="3">
    <source>
        <dbReference type="ARBA" id="ARBA00023016"/>
    </source>
</evidence>
<dbReference type="EMBL" id="JADZLT010000043">
    <property type="protein sequence ID" value="MBH0237387.1"/>
    <property type="molecule type" value="Genomic_DNA"/>
</dbReference>
<accession>A0A931I0A3</accession>
<dbReference type="GO" id="GO:0045892">
    <property type="term" value="P:negative regulation of DNA-templated transcription"/>
    <property type="evidence" value="ECO:0007669"/>
    <property type="project" value="UniProtKB-UniRule"/>
</dbReference>
<feature type="domain" description="Heat-inducible transcription repressor HrcA C-terminal" evidence="6">
    <location>
        <begin position="109"/>
        <end position="333"/>
    </location>
</feature>
<dbReference type="InterPro" id="IPR029016">
    <property type="entry name" value="GAF-like_dom_sf"/>
</dbReference>
<evidence type="ECO:0000256" key="1">
    <source>
        <dbReference type="ARBA" id="ARBA00022491"/>
    </source>
</evidence>
<dbReference type="PANTHER" id="PTHR34824">
    <property type="entry name" value="HEAT-INDUCIBLE TRANSCRIPTION REPRESSOR HRCA"/>
    <property type="match status" value="1"/>
</dbReference>
<protein>
    <recommendedName>
        <fullName evidence="5">Heat-inducible transcription repressor HrcA</fullName>
    </recommendedName>
</protein>
<keyword evidence="4 5" id="KW-0804">Transcription</keyword>
<evidence type="ECO:0000256" key="2">
    <source>
        <dbReference type="ARBA" id="ARBA00023015"/>
    </source>
</evidence>
<organism evidence="7 8">
    <name type="scientific">Methylobrevis albus</name>
    <dbReference type="NCBI Taxonomy" id="2793297"/>
    <lineage>
        <taxon>Bacteria</taxon>
        <taxon>Pseudomonadati</taxon>
        <taxon>Pseudomonadota</taxon>
        <taxon>Alphaproteobacteria</taxon>
        <taxon>Hyphomicrobiales</taxon>
        <taxon>Pleomorphomonadaceae</taxon>
        <taxon>Methylobrevis</taxon>
    </lineage>
</organism>
<dbReference type="AlphaFoldDB" id="A0A931I0A3"/>
<reference evidence="7" key="1">
    <citation type="submission" date="2020-12" db="EMBL/GenBank/DDBJ databases">
        <title>Methylobrevis albus sp. nov., isolated from fresh water lack sediment.</title>
        <authorList>
            <person name="Zou Q."/>
        </authorList>
    </citation>
    <scope>NUCLEOTIDE SEQUENCE</scope>
    <source>
        <strain evidence="7">L22</strain>
    </source>
</reference>
<keyword evidence="8" id="KW-1185">Reference proteome</keyword>
<gene>
    <name evidence="5 7" type="primary">hrcA</name>
    <name evidence="7" type="ORF">I5731_06100</name>
</gene>
<dbReference type="Gene3D" id="1.10.10.10">
    <property type="entry name" value="Winged helix-like DNA-binding domain superfamily/Winged helix DNA-binding domain"/>
    <property type="match status" value="1"/>
</dbReference>
<evidence type="ECO:0000259" key="6">
    <source>
        <dbReference type="Pfam" id="PF01628"/>
    </source>
</evidence>
<evidence type="ECO:0000313" key="7">
    <source>
        <dbReference type="EMBL" id="MBH0237387.1"/>
    </source>
</evidence>
<proteinExistence type="inferred from homology"/>
<dbReference type="Gene3D" id="3.30.450.40">
    <property type="match status" value="1"/>
</dbReference>
<dbReference type="SUPFAM" id="SSF55781">
    <property type="entry name" value="GAF domain-like"/>
    <property type="match status" value="1"/>
</dbReference>
<dbReference type="InterPro" id="IPR021153">
    <property type="entry name" value="HrcA_C"/>
</dbReference>
<dbReference type="PANTHER" id="PTHR34824:SF1">
    <property type="entry name" value="HEAT-INDUCIBLE TRANSCRIPTION REPRESSOR HRCA"/>
    <property type="match status" value="1"/>
</dbReference>
<keyword evidence="2 5" id="KW-0805">Transcription regulation</keyword>
<comment type="caution">
    <text evidence="7">The sequence shown here is derived from an EMBL/GenBank/DDBJ whole genome shotgun (WGS) entry which is preliminary data.</text>
</comment>
<keyword evidence="1 5" id="KW-0678">Repressor</keyword>
<keyword evidence="3 5" id="KW-0346">Stress response</keyword>
<dbReference type="SUPFAM" id="SSF46785">
    <property type="entry name" value="Winged helix' DNA-binding domain"/>
    <property type="match status" value="1"/>
</dbReference>
<dbReference type="PIRSF" id="PIRSF005485">
    <property type="entry name" value="HrcA"/>
    <property type="match status" value="1"/>
</dbReference>
<dbReference type="RefSeq" id="WP_197310588.1">
    <property type="nucleotide sequence ID" value="NZ_JADZLT010000043.1"/>
</dbReference>
<dbReference type="InterPro" id="IPR036388">
    <property type="entry name" value="WH-like_DNA-bd_sf"/>
</dbReference>
<dbReference type="InterPro" id="IPR002571">
    <property type="entry name" value="HrcA"/>
</dbReference>
<dbReference type="GO" id="GO:0003677">
    <property type="term" value="F:DNA binding"/>
    <property type="evidence" value="ECO:0007669"/>
    <property type="project" value="InterPro"/>
</dbReference>
<comment type="similarity">
    <text evidence="5">Belongs to the HrcA family.</text>
</comment>
<evidence type="ECO:0000256" key="5">
    <source>
        <dbReference type="HAMAP-Rule" id="MF_00081"/>
    </source>
</evidence>
<comment type="function">
    <text evidence="5">Negative regulator of class I heat shock genes (grpE-dnaK-dnaJ and groELS operons). Prevents heat-shock induction of these operons.</text>
</comment>
<dbReference type="Gene3D" id="3.30.390.60">
    <property type="entry name" value="Heat-inducible transcription repressor hrca homolog, domain 3"/>
    <property type="match status" value="1"/>
</dbReference>